<dbReference type="EMBL" id="QRHZ01000003">
    <property type="protein sequence ID" value="RHG17948.1"/>
    <property type="molecule type" value="Genomic_DNA"/>
</dbReference>
<evidence type="ECO:0000313" key="2">
    <source>
        <dbReference type="Proteomes" id="UP000284220"/>
    </source>
</evidence>
<organism evidence="1 2">
    <name type="scientific">Blautia obeum</name>
    <dbReference type="NCBI Taxonomy" id="40520"/>
    <lineage>
        <taxon>Bacteria</taxon>
        <taxon>Bacillati</taxon>
        <taxon>Bacillota</taxon>
        <taxon>Clostridia</taxon>
        <taxon>Lachnospirales</taxon>
        <taxon>Lachnospiraceae</taxon>
        <taxon>Blautia</taxon>
    </lineage>
</organism>
<comment type="caution">
    <text evidence="1">The sequence shown here is derived from an EMBL/GenBank/DDBJ whole genome shotgun (WGS) entry which is preliminary data.</text>
</comment>
<protein>
    <submittedName>
        <fullName evidence="1">Uncharacterized protein</fullName>
    </submittedName>
</protein>
<proteinExistence type="predicted"/>
<dbReference type="Proteomes" id="UP000284220">
    <property type="component" value="Unassembled WGS sequence"/>
</dbReference>
<accession>A0A414SFI2</accession>
<dbReference type="AlphaFoldDB" id="A0A414SFI2"/>
<evidence type="ECO:0000313" key="1">
    <source>
        <dbReference type="EMBL" id="RHG17948.1"/>
    </source>
</evidence>
<name>A0A414SFI2_9FIRM</name>
<reference evidence="1 2" key="1">
    <citation type="submission" date="2018-08" db="EMBL/GenBank/DDBJ databases">
        <title>A genome reference for cultivated species of the human gut microbiota.</title>
        <authorList>
            <person name="Zou Y."/>
            <person name="Xue W."/>
            <person name="Luo G."/>
        </authorList>
    </citation>
    <scope>NUCLEOTIDE SEQUENCE [LARGE SCALE GENOMIC DNA]</scope>
    <source>
        <strain evidence="1 2">AM22-9LB</strain>
    </source>
</reference>
<gene>
    <name evidence="1" type="ORF">DW272_07985</name>
</gene>
<sequence length="67" mass="7603">MKMRCNKCGKEMDIWDRQENFSINGICGYGTKYDGSKIQLNLCCDCMEELIDTCVVSPVIVERGSDD</sequence>